<keyword evidence="12 24" id="KW-0067">ATP-binding</keyword>
<gene>
    <name evidence="24" type="ORF">M0L44_00835</name>
</gene>
<evidence type="ECO:0000256" key="7">
    <source>
        <dbReference type="ARBA" id="ARBA00022553"/>
    </source>
</evidence>
<feature type="domain" description="HAMP" evidence="23">
    <location>
        <begin position="200"/>
        <end position="252"/>
    </location>
</feature>
<name>A0ABT1BI24_9BURK</name>
<dbReference type="EMBL" id="JAMXMC010000001">
    <property type="protein sequence ID" value="MCO5975266.1"/>
    <property type="molecule type" value="Genomic_DNA"/>
</dbReference>
<dbReference type="SUPFAM" id="SSF47384">
    <property type="entry name" value="Homodimeric domain of signal transducing histidine kinase"/>
    <property type="match status" value="1"/>
</dbReference>
<dbReference type="InterPro" id="IPR036097">
    <property type="entry name" value="HisK_dim/P_sf"/>
</dbReference>
<sequence length="493" mass="54122">MRFLHSWRRRVPRTSLSVRIFLAVFGTGILVSALVGMATHWNFSREFLGYLNDVAAERMAYVGPRLERAYAEHGSWDFLREEPRRWFHLLRPVAGEELPADVDPLQGVPPTSDLTGASVRLGVVDSQNQWVAGFRYQVPGMQRLPVQVNGRTVGWLVLAPFQSVTEGGAVRFGRRQAQASLLIAGVAGVLAALIAWWVSRRLLAPVRRVAAATHRLAAGAYDTRVEVDSPDEVGQLAQDFNALANTLARHEALRRDFLADVSHELRTPLAVLSGEVDALVDGIRPVTPQALASLRGEVERLGELVNDLNELALSDAGALSYRMAPVALADFLERRVAEHHWHFEQHGLDLRLLPLPAGAEAWRVQGDEGRLQQLLDNLLANSYRYTDAPGRVEVSLEARSDVLWVEIHDSPPGVPEEALSRLFERLFRVEGSRSRGTGGAGLGLSICRNIALAHGGQIEALPSPLGGVCVRLSLPRLPHPPHPPRVASTSEVP</sequence>
<evidence type="ECO:0000256" key="9">
    <source>
        <dbReference type="ARBA" id="ARBA00022741"/>
    </source>
</evidence>
<dbReference type="InterPro" id="IPR004358">
    <property type="entry name" value="Sig_transdc_His_kin-like_C"/>
</dbReference>
<accession>A0ABT1BI24</accession>
<dbReference type="RefSeq" id="WP_252767716.1">
    <property type="nucleotide sequence ID" value="NZ_JAMXMC010000001.1"/>
</dbReference>
<keyword evidence="6" id="KW-1003">Cell membrane</keyword>
<dbReference type="InterPro" id="IPR005467">
    <property type="entry name" value="His_kinase_dom"/>
</dbReference>
<evidence type="ECO:0000256" key="2">
    <source>
        <dbReference type="ARBA" id="ARBA00001936"/>
    </source>
</evidence>
<evidence type="ECO:0000259" key="22">
    <source>
        <dbReference type="PROSITE" id="PS50109"/>
    </source>
</evidence>
<comment type="caution">
    <text evidence="24">The sequence shown here is derived from an EMBL/GenBank/DDBJ whole genome shotgun (WGS) entry which is preliminary data.</text>
</comment>
<keyword evidence="25" id="KW-1185">Reference proteome</keyword>
<protein>
    <recommendedName>
        <fullName evidence="19">Signal transduction histidine-protein kinase/phosphatase MprB</fullName>
        <ecNumber evidence="5">2.7.13.3</ecNumber>
    </recommendedName>
    <alternativeName>
        <fullName evidence="20">Mycobacterial persistence regulator B</fullName>
    </alternativeName>
</protein>
<evidence type="ECO:0000256" key="3">
    <source>
        <dbReference type="ARBA" id="ARBA00001946"/>
    </source>
</evidence>
<dbReference type="Gene3D" id="6.10.340.10">
    <property type="match status" value="1"/>
</dbReference>
<dbReference type="SUPFAM" id="SSF158472">
    <property type="entry name" value="HAMP domain-like"/>
    <property type="match status" value="1"/>
</dbReference>
<dbReference type="InterPro" id="IPR036890">
    <property type="entry name" value="HATPase_C_sf"/>
</dbReference>
<evidence type="ECO:0000256" key="11">
    <source>
        <dbReference type="ARBA" id="ARBA00022801"/>
    </source>
</evidence>
<keyword evidence="14" id="KW-0904">Protein phosphatase</keyword>
<keyword evidence="17" id="KW-0843">Virulence</keyword>
<evidence type="ECO:0000256" key="14">
    <source>
        <dbReference type="ARBA" id="ARBA00022912"/>
    </source>
</evidence>
<evidence type="ECO:0000256" key="18">
    <source>
        <dbReference type="ARBA" id="ARBA00023211"/>
    </source>
</evidence>
<reference evidence="24 25" key="1">
    <citation type="submission" date="2022-06" db="EMBL/GenBank/DDBJ databases">
        <title>Ideonella sp. NS12-5 Genome sequencing and assembly.</title>
        <authorList>
            <person name="Jung Y."/>
        </authorList>
    </citation>
    <scope>NUCLEOTIDE SEQUENCE [LARGE SCALE GENOMIC DNA]</scope>
    <source>
        <strain evidence="24 25">NS12-5</strain>
    </source>
</reference>
<feature type="domain" description="Histidine kinase" evidence="22">
    <location>
        <begin position="260"/>
        <end position="478"/>
    </location>
</feature>
<comment type="cofactor">
    <cofactor evidence="3">
        <name>Mg(2+)</name>
        <dbReference type="ChEBI" id="CHEBI:18420"/>
    </cofactor>
</comment>
<dbReference type="Pfam" id="PF00672">
    <property type="entry name" value="HAMP"/>
    <property type="match status" value="1"/>
</dbReference>
<evidence type="ECO:0000256" key="10">
    <source>
        <dbReference type="ARBA" id="ARBA00022777"/>
    </source>
</evidence>
<keyword evidence="21" id="KW-0472">Membrane</keyword>
<dbReference type="SUPFAM" id="SSF55874">
    <property type="entry name" value="ATPase domain of HSP90 chaperone/DNA topoisomerase II/histidine kinase"/>
    <property type="match status" value="1"/>
</dbReference>
<evidence type="ECO:0000256" key="8">
    <source>
        <dbReference type="ARBA" id="ARBA00022679"/>
    </source>
</evidence>
<evidence type="ECO:0000256" key="15">
    <source>
        <dbReference type="ARBA" id="ARBA00023012"/>
    </source>
</evidence>
<keyword evidence="21" id="KW-1133">Transmembrane helix</keyword>
<keyword evidence="10" id="KW-0418">Kinase</keyword>
<evidence type="ECO:0000256" key="17">
    <source>
        <dbReference type="ARBA" id="ARBA00023026"/>
    </source>
</evidence>
<evidence type="ECO:0000256" key="6">
    <source>
        <dbReference type="ARBA" id="ARBA00022475"/>
    </source>
</evidence>
<dbReference type="PROSITE" id="PS50109">
    <property type="entry name" value="HIS_KIN"/>
    <property type="match status" value="1"/>
</dbReference>
<dbReference type="EC" id="2.7.13.3" evidence="5"/>
<feature type="transmembrane region" description="Helical" evidence="21">
    <location>
        <begin position="20"/>
        <end position="41"/>
    </location>
</feature>
<dbReference type="InterPro" id="IPR003594">
    <property type="entry name" value="HATPase_dom"/>
</dbReference>
<evidence type="ECO:0000256" key="5">
    <source>
        <dbReference type="ARBA" id="ARBA00012438"/>
    </source>
</evidence>
<evidence type="ECO:0000256" key="4">
    <source>
        <dbReference type="ARBA" id="ARBA00004651"/>
    </source>
</evidence>
<dbReference type="CDD" id="cd00082">
    <property type="entry name" value="HisKA"/>
    <property type="match status" value="1"/>
</dbReference>
<organism evidence="24 25">
    <name type="scientific">Ideonella oryzae</name>
    <dbReference type="NCBI Taxonomy" id="2937441"/>
    <lineage>
        <taxon>Bacteria</taxon>
        <taxon>Pseudomonadati</taxon>
        <taxon>Pseudomonadota</taxon>
        <taxon>Betaproteobacteria</taxon>
        <taxon>Burkholderiales</taxon>
        <taxon>Sphaerotilaceae</taxon>
        <taxon>Ideonella</taxon>
    </lineage>
</organism>
<keyword evidence="15" id="KW-0902">Two-component regulatory system</keyword>
<dbReference type="Pfam" id="PF00512">
    <property type="entry name" value="HisKA"/>
    <property type="match status" value="1"/>
</dbReference>
<keyword evidence="7" id="KW-0597">Phosphoprotein</keyword>
<dbReference type="PANTHER" id="PTHR44936">
    <property type="entry name" value="SENSOR PROTEIN CREC"/>
    <property type="match status" value="1"/>
</dbReference>
<evidence type="ECO:0000256" key="1">
    <source>
        <dbReference type="ARBA" id="ARBA00000085"/>
    </source>
</evidence>
<keyword evidence="8" id="KW-0808">Transferase</keyword>
<keyword evidence="9" id="KW-0547">Nucleotide-binding</keyword>
<dbReference type="Proteomes" id="UP001204851">
    <property type="component" value="Unassembled WGS sequence"/>
</dbReference>
<dbReference type="PRINTS" id="PR00344">
    <property type="entry name" value="BCTRLSENSOR"/>
</dbReference>
<evidence type="ECO:0000256" key="20">
    <source>
        <dbReference type="ARBA" id="ARBA00041776"/>
    </source>
</evidence>
<dbReference type="PANTHER" id="PTHR44936:SF9">
    <property type="entry name" value="SENSOR PROTEIN CREC"/>
    <property type="match status" value="1"/>
</dbReference>
<dbReference type="CDD" id="cd06225">
    <property type="entry name" value="HAMP"/>
    <property type="match status" value="1"/>
</dbReference>
<comment type="catalytic activity">
    <reaction evidence="1">
        <text>ATP + protein L-histidine = ADP + protein N-phospho-L-histidine.</text>
        <dbReference type="EC" id="2.7.13.3"/>
    </reaction>
</comment>
<dbReference type="GO" id="GO:0005524">
    <property type="term" value="F:ATP binding"/>
    <property type="evidence" value="ECO:0007669"/>
    <property type="project" value="UniProtKB-KW"/>
</dbReference>
<comment type="cofactor">
    <cofactor evidence="2">
        <name>Mn(2+)</name>
        <dbReference type="ChEBI" id="CHEBI:29035"/>
    </cofactor>
</comment>
<keyword evidence="16" id="KW-0346">Stress response</keyword>
<evidence type="ECO:0000313" key="25">
    <source>
        <dbReference type="Proteomes" id="UP001204851"/>
    </source>
</evidence>
<dbReference type="InterPro" id="IPR003660">
    <property type="entry name" value="HAMP_dom"/>
</dbReference>
<keyword evidence="13" id="KW-0460">Magnesium</keyword>
<dbReference type="SMART" id="SM00388">
    <property type="entry name" value="HisKA"/>
    <property type="match status" value="1"/>
</dbReference>
<keyword evidence="18" id="KW-0464">Manganese</keyword>
<dbReference type="Gene3D" id="1.10.287.130">
    <property type="match status" value="1"/>
</dbReference>
<keyword evidence="11" id="KW-0378">Hydrolase</keyword>
<dbReference type="Pfam" id="PF02518">
    <property type="entry name" value="HATPase_c"/>
    <property type="match status" value="1"/>
</dbReference>
<keyword evidence="21" id="KW-0812">Transmembrane</keyword>
<dbReference type="InterPro" id="IPR050980">
    <property type="entry name" value="2C_sensor_his_kinase"/>
</dbReference>
<dbReference type="PROSITE" id="PS50885">
    <property type="entry name" value="HAMP"/>
    <property type="match status" value="1"/>
</dbReference>
<comment type="subcellular location">
    <subcellularLocation>
        <location evidence="4">Cell membrane</location>
        <topology evidence="4">Multi-pass membrane protein</topology>
    </subcellularLocation>
</comment>
<evidence type="ECO:0000256" key="13">
    <source>
        <dbReference type="ARBA" id="ARBA00022842"/>
    </source>
</evidence>
<dbReference type="SMART" id="SM00304">
    <property type="entry name" value="HAMP"/>
    <property type="match status" value="1"/>
</dbReference>
<evidence type="ECO:0000256" key="19">
    <source>
        <dbReference type="ARBA" id="ARBA00040454"/>
    </source>
</evidence>
<proteinExistence type="predicted"/>
<feature type="transmembrane region" description="Helical" evidence="21">
    <location>
        <begin position="179"/>
        <end position="198"/>
    </location>
</feature>
<dbReference type="SMART" id="SM00387">
    <property type="entry name" value="HATPase_c"/>
    <property type="match status" value="1"/>
</dbReference>
<evidence type="ECO:0000256" key="16">
    <source>
        <dbReference type="ARBA" id="ARBA00023016"/>
    </source>
</evidence>
<evidence type="ECO:0000259" key="23">
    <source>
        <dbReference type="PROSITE" id="PS50885"/>
    </source>
</evidence>
<dbReference type="Gene3D" id="3.30.565.10">
    <property type="entry name" value="Histidine kinase-like ATPase, C-terminal domain"/>
    <property type="match status" value="1"/>
</dbReference>
<evidence type="ECO:0000256" key="12">
    <source>
        <dbReference type="ARBA" id="ARBA00022840"/>
    </source>
</evidence>
<evidence type="ECO:0000256" key="21">
    <source>
        <dbReference type="SAM" id="Phobius"/>
    </source>
</evidence>
<dbReference type="InterPro" id="IPR003661">
    <property type="entry name" value="HisK_dim/P_dom"/>
</dbReference>
<evidence type="ECO:0000313" key="24">
    <source>
        <dbReference type="EMBL" id="MCO5975266.1"/>
    </source>
</evidence>